<comment type="caution">
    <text evidence="1">The sequence shown here is derived from an EMBL/GenBank/DDBJ whole genome shotgun (WGS) entry which is preliminary data.</text>
</comment>
<evidence type="ECO:0000313" key="2">
    <source>
        <dbReference type="Proteomes" id="UP001430953"/>
    </source>
</evidence>
<organism evidence="1 2">
    <name type="scientific">Cardiocondyla obscurior</name>
    <dbReference type="NCBI Taxonomy" id="286306"/>
    <lineage>
        <taxon>Eukaryota</taxon>
        <taxon>Metazoa</taxon>
        <taxon>Ecdysozoa</taxon>
        <taxon>Arthropoda</taxon>
        <taxon>Hexapoda</taxon>
        <taxon>Insecta</taxon>
        <taxon>Pterygota</taxon>
        <taxon>Neoptera</taxon>
        <taxon>Endopterygota</taxon>
        <taxon>Hymenoptera</taxon>
        <taxon>Apocrita</taxon>
        <taxon>Aculeata</taxon>
        <taxon>Formicoidea</taxon>
        <taxon>Formicidae</taxon>
        <taxon>Myrmicinae</taxon>
        <taxon>Cardiocondyla</taxon>
    </lineage>
</organism>
<dbReference type="AlphaFoldDB" id="A0AAW2GSZ0"/>
<accession>A0AAW2GSZ0</accession>
<proteinExistence type="predicted"/>
<gene>
    <name evidence="1" type="ORF">PUN28_002166</name>
</gene>
<dbReference type="EMBL" id="JADYXP020000002">
    <property type="protein sequence ID" value="KAL0130340.1"/>
    <property type="molecule type" value="Genomic_DNA"/>
</dbReference>
<evidence type="ECO:0000313" key="1">
    <source>
        <dbReference type="EMBL" id="KAL0130340.1"/>
    </source>
</evidence>
<reference evidence="1 2" key="1">
    <citation type="submission" date="2023-03" db="EMBL/GenBank/DDBJ databases">
        <title>High recombination rates correlate with genetic variation in Cardiocondyla obscurior ants.</title>
        <authorList>
            <person name="Errbii M."/>
        </authorList>
    </citation>
    <scope>NUCLEOTIDE SEQUENCE [LARGE SCALE GENOMIC DNA]</scope>
    <source>
        <strain evidence="1">Alpha-2009</strain>
        <tissue evidence="1">Whole body</tissue>
    </source>
</reference>
<protein>
    <submittedName>
        <fullName evidence="1">Uncharacterized protein</fullName>
    </submittedName>
</protein>
<keyword evidence="2" id="KW-1185">Reference proteome</keyword>
<sequence>MSSRAISIERHVSALMLLQDYCNWKTGSVKKPINTREREQNSANKYIKARNHEIIFEQHADNNIYDRGVLYRVANPGMAAPVRRRSLHPVVGDSAKRFSSLESRRLLAEV</sequence>
<name>A0AAW2GSZ0_9HYME</name>
<dbReference type="Proteomes" id="UP001430953">
    <property type="component" value="Unassembled WGS sequence"/>
</dbReference>